<dbReference type="Proteomes" id="UP000063781">
    <property type="component" value="Chromosome"/>
</dbReference>
<feature type="domain" description="Calcineurin-like phosphoesterase" evidence="3">
    <location>
        <begin position="2"/>
        <end position="170"/>
    </location>
</feature>
<dbReference type="InterPro" id="IPR029052">
    <property type="entry name" value="Metallo-depent_PP-like"/>
</dbReference>
<keyword evidence="1" id="KW-0479">Metal-binding</keyword>
<keyword evidence="5" id="KW-1185">Reference proteome</keyword>
<dbReference type="SUPFAM" id="SSF56300">
    <property type="entry name" value="Metallo-dependent phosphatases"/>
    <property type="match status" value="1"/>
</dbReference>
<dbReference type="PANTHER" id="PTHR31302:SF31">
    <property type="entry name" value="PHOSPHODIESTERASE YAEI"/>
    <property type="match status" value="1"/>
</dbReference>
<evidence type="ECO:0000256" key="1">
    <source>
        <dbReference type="ARBA" id="ARBA00022723"/>
    </source>
</evidence>
<dbReference type="PANTHER" id="PTHR31302">
    <property type="entry name" value="TRANSMEMBRANE PROTEIN WITH METALLOPHOSPHOESTERASE DOMAIN-RELATED"/>
    <property type="match status" value="1"/>
</dbReference>
<accession>A0A109UHQ9</accession>
<gene>
    <name evidence="4" type="ORF">AOC36_01230</name>
</gene>
<evidence type="ECO:0000259" key="3">
    <source>
        <dbReference type="Pfam" id="PF00149"/>
    </source>
</evidence>
<organism evidence="4 5">
    <name type="scientific">Erysipelothrix larvae</name>
    <dbReference type="NCBI Taxonomy" id="1514105"/>
    <lineage>
        <taxon>Bacteria</taxon>
        <taxon>Bacillati</taxon>
        <taxon>Bacillota</taxon>
        <taxon>Erysipelotrichia</taxon>
        <taxon>Erysipelotrichales</taxon>
        <taxon>Erysipelotrichaceae</taxon>
        <taxon>Erysipelothrix</taxon>
    </lineage>
</organism>
<protein>
    <submittedName>
        <fullName evidence="4">Phosphoesterase</fullName>
    </submittedName>
</protein>
<dbReference type="GO" id="GO:0016020">
    <property type="term" value="C:membrane"/>
    <property type="evidence" value="ECO:0007669"/>
    <property type="project" value="GOC"/>
</dbReference>
<reference evidence="4 5" key="1">
    <citation type="submission" date="2015-10" db="EMBL/GenBank/DDBJ databases">
        <title>Erysipelothrix larvae sp. LV19 isolated from the larval gut of the rhinoceros beetle, Trypoxylus dichotomus.</title>
        <authorList>
            <person name="Lim S."/>
            <person name="Kim B.-C."/>
        </authorList>
    </citation>
    <scope>NUCLEOTIDE SEQUENCE [LARGE SCALE GENOMIC DNA]</scope>
    <source>
        <strain evidence="4 5">LV19</strain>
    </source>
</reference>
<sequence length="232" mass="25696">MVQVSDVHNASFGSQQHKLIDRIKKESPDIIAITGDLIDSSHTDVEAAMTLIRGLTDFAPIYFITGNHEAWTHQYADLKQQLLEAGVFILEDTDTIIEVNDVSIQLIGLSDPDFTGGLDVIEREGFLSKKLEQLIETKHDYSIVLSHRPEFFDVYTSSGVDLVLTGHAHGGQVRLPFLGGLVAPNQGLFPDYSEGVYERDKTRMVVSRGLGNSIIPLRINNRPELVVVRLGS</sequence>
<keyword evidence="2" id="KW-0378">Hydrolase</keyword>
<evidence type="ECO:0000313" key="5">
    <source>
        <dbReference type="Proteomes" id="UP000063781"/>
    </source>
</evidence>
<dbReference type="InterPro" id="IPR004843">
    <property type="entry name" value="Calcineurin-like_PHP"/>
</dbReference>
<dbReference type="STRING" id="1514105.AOC36_01230"/>
<dbReference type="GO" id="GO:0046872">
    <property type="term" value="F:metal ion binding"/>
    <property type="evidence" value="ECO:0007669"/>
    <property type="project" value="UniProtKB-KW"/>
</dbReference>
<evidence type="ECO:0000313" key="4">
    <source>
        <dbReference type="EMBL" id="AMC94606.1"/>
    </source>
</evidence>
<dbReference type="GO" id="GO:0008758">
    <property type="term" value="F:UDP-2,3-diacylglucosamine hydrolase activity"/>
    <property type="evidence" value="ECO:0007669"/>
    <property type="project" value="TreeGrafter"/>
</dbReference>
<dbReference type="GO" id="GO:0009245">
    <property type="term" value="P:lipid A biosynthetic process"/>
    <property type="evidence" value="ECO:0007669"/>
    <property type="project" value="TreeGrafter"/>
</dbReference>
<dbReference type="Gene3D" id="3.60.21.10">
    <property type="match status" value="1"/>
</dbReference>
<evidence type="ECO:0000256" key="2">
    <source>
        <dbReference type="ARBA" id="ARBA00022801"/>
    </source>
</evidence>
<dbReference type="InterPro" id="IPR051158">
    <property type="entry name" value="Metallophosphoesterase_sf"/>
</dbReference>
<dbReference type="KEGG" id="erl:AOC36_01230"/>
<proteinExistence type="predicted"/>
<dbReference type="Pfam" id="PF00149">
    <property type="entry name" value="Metallophos"/>
    <property type="match status" value="1"/>
</dbReference>
<dbReference type="CDD" id="cd07385">
    <property type="entry name" value="MPP_YkuE_C"/>
    <property type="match status" value="1"/>
</dbReference>
<name>A0A109UHQ9_9FIRM</name>
<dbReference type="AlphaFoldDB" id="A0A109UHQ9"/>
<dbReference type="EMBL" id="CP013213">
    <property type="protein sequence ID" value="AMC94606.1"/>
    <property type="molecule type" value="Genomic_DNA"/>
</dbReference>